<dbReference type="Gene3D" id="1.20.1070.10">
    <property type="entry name" value="Rhodopsin 7-helix transmembrane proteins"/>
    <property type="match status" value="1"/>
</dbReference>
<dbReference type="RefSeq" id="NP_503103.1">
    <property type="nucleotide sequence ID" value="NM_070702.1"/>
</dbReference>
<accession>O45729</accession>
<feature type="transmembrane region" description="Helical" evidence="1">
    <location>
        <begin position="155"/>
        <end position="175"/>
    </location>
</feature>
<dbReference type="PIR" id="T24356">
    <property type="entry name" value="T24356"/>
</dbReference>
<protein>
    <submittedName>
        <fullName evidence="2">Serpentine Receptor, class U</fullName>
    </submittedName>
</protein>
<dbReference type="PhylomeDB" id="O45729"/>
<organism evidence="2 3">
    <name type="scientific">Caenorhabditis elegans</name>
    <dbReference type="NCBI Taxonomy" id="6239"/>
    <lineage>
        <taxon>Eukaryota</taxon>
        <taxon>Metazoa</taxon>
        <taxon>Ecdysozoa</taxon>
        <taxon>Nematoda</taxon>
        <taxon>Chromadorea</taxon>
        <taxon>Rhabditida</taxon>
        <taxon>Rhabditina</taxon>
        <taxon>Rhabditomorpha</taxon>
        <taxon>Rhabditoidea</taxon>
        <taxon>Rhabditidae</taxon>
        <taxon>Peloderinae</taxon>
        <taxon>Caenorhabditis</taxon>
    </lineage>
</organism>
<feature type="transmembrane region" description="Helical" evidence="1">
    <location>
        <begin position="278"/>
        <end position="299"/>
    </location>
</feature>
<name>O45729_CAEEL</name>
<dbReference type="UCSC" id="T02D1.3">
    <property type="organism name" value="c. elegans"/>
</dbReference>
<dbReference type="PANTHER" id="PTHR46045">
    <property type="entry name" value="SERPENTINE RECEPTOR, CLASS U-RELATED"/>
    <property type="match status" value="1"/>
</dbReference>
<gene>
    <name evidence="2 4" type="primary">sru-15</name>
    <name evidence="2" type="ORF">CELE_T02D1.3</name>
    <name evidence="4" type="ORF">T02D1.3</name>
</gene>
<dbReference type="HOGENOM" id="CLU_049496_0_0_1"/>
<dbReference type="SMR" id="O45729"/>
<dbReference type="PANTHER" id="PTHR46045:SF13">
    <property type="entry name" value="SERPENTINE RECEPTOR, CLASS U"/>
    <property type="match status" value="1"/>
</dbReference>
<dbReference type="FunCoup" id="O45729">
    <property type="interactions" value="3"/>
</dbReference>
<dbReference type="AlphaFoldDB" id="O45729"/>
<dbReference type="Proteomes" id="UP000001940">
    <property type="component" value="Chromosome IV"/>
</dbReference>
<dbReference type="EMBL" id="BX284604">
    <property type="protein sequence ID" value="CAB05908.1"/>
    <property type="molecule type" value="Genomic_DNA"/>
</dbReference>
<dbReference type="InterPro" id="IPR003839">
    <property type="entry name" value="7TM_GPCR_serpentine_rcpt_Sru"/>
</dbReference>
<dbReference type="OMA" id="MFYLTHP"/>
<dbReference type="eggNOG" id="ENOG502TFHM">
    <property type="taxonomic scope" value="Eukaryota"/>
</dbReference>
<dbReference type="AGR" id="WB:WBGene00005678"/>
<dbReference type="WormBase" id="T02D1.3">
    <property type="protein sequence ID" value="CE16323"/>
    <property type="gene ID" value="WBGene00005678"/>
    <property type="gene designation" value="sru-15"/>
</dbReference>
<dbReference type="GeneID" id="187983"/>
<feature type="transmembrane region" description="Helical" evidence="1">
    <location>
        <begin position="206"/>
        <end position="226"/>
    </location>
</feature>
<proteinExistence type="predicted"/>
<evidence type="ECO:0000313" key="3">
    <source>
        <dbReference type="Proteomes" id="UP000001940"/>
    </source>
</evidence>
<feature type="transmembrane region" description="Helical" evidence="1">
    <location>
        <begin position="67"/>
        <end position="89"/>
    </location>
</feature>
<keyword evidence="3" id="KW-1185">Reference proteome</keyword>
<dbReference type="OrthoDB" id="10405056at2759"/>
<keyword evidence="1" id="KW-0472">Membrane</keyword>
<feature type="transmembrane region" description="Helical" evidence="1">
    <location>
        <begin position="109"/>
        <end position="134"/>
    </location>
</feature>
<dbReference type="KEGG" id="cel:CELE_T02D1.3"/>
<keyword evidence="2" id="KW-0675">Receptor</keyword>
<dbReference type="Pfam" id="PF10322">
    <property type="entry name" value="7TM_GPCR_Sru"/>
    <property type="match status" value="1"/>
</dbReference>
<dbReference type="InParanoid" id="O45729"/>
<feature type="transmembrane region" description="Helical" evidence="1">
    <location>
        <begin position="247"/>
        <end position="272"/>
    </location>
</feature>
<evidence type="ECO:0000313" key="2">
    <source>
        <dbReference type="EMBL" id="CAB05908.1"/>
    </source>
</evidence>
<keyword evidence="1" id="KW-1133">Transmembrane helix</keyword>
<dbReference type="CTD" id="187983"/>
<reference evidence="2 3" key="1">
    <citation type="journal article" date="1998" name="Science">
        <title>Genome sequence of the nematode C. elegans: a platform for investigating biology.</title>
        <authorList>
            <consortium name="The C. elegans sequencing consortium"/>
            <person name="Sulson J.E."/>
            <person name="Waterston R."/>
        </authorList>
    </citation>
    <scope>NUCLEOTIDE SEQUENCE [LARGE SCALE GENOMIC DNA]</scope>
    <source>
        <strain evidence="2 3">Bristol N2</strain>
    </source>
</reference>
<evidence type="ECO:0000256" key="1">
    <source>
        <dbReference type="SAM" id="Phobius"/>
    </source>
</evidence>
<feature type="transmembrane region" description="Helical" evidence="1">
    <location>
        <begin position="23"/>
        <end position="47"/>
    </location>
</feature>
<keyword evidence="1" id="KW-0812">Transmembrane</keyword>
<dbReference type="PaxDb" id="6239-T02D1.3"/>
<evidence type="ECO:0000313" key="4">
    <source>
        <dbReference type="WormBase" id="T02D1.3"/>
    </source>
</evidence>
<sequence>MNATTEDSIHGDPRYVNYKFDPFTFPFLVAFIPLIYLIPTVFVIMFILKVFIRRLLTKKHDLMNPHVFLVIVLSQVTNFGYTLADYFVIRAPSTGIMTSWCASQKPNHFLKIIFFFSIYFNYTAFLFPLLLSVLRLIPFNYPTRQKQLCSKVVEFSIPFIFLYPCIFTFTLNPALGLCRQYNVLYQFGHIYVFFINNWFNVKLDNFLVPNAIFWLFLCTITNVISYRKMKVLRNKQKSKKLQRAERSLTLTTVSMLSAHINNLIFVMIYMFYFSVSAYLAALRPFGNNFDIVFSTMIFYSTHPVFKKRATTNAFFNVRALNL</sequence>
<dbReference type="STRING" id="6239.T02D1.3.1"/>